<reference evidence="1" key="1">
    <citation type="submission" date="2024-03" db="EMBL/GenBank/DDBJ databases">
        <title>Diverse circular DNA viruses in blood, oral, and fecal samples of captive lemurs.</title>
        <authorList>
            <person name="Paietta E.N."/>
            <person name="Kraberger S."/>
            <person name="Lund M.C."/>
            <person name="Custer J.M."/>
            <person name="Vargas K.M."/>
            <person name="Ehmke E.E."/>
            <person name="Yoder A.D."/>
            <person name="Varsani A."/>
        </authorList>
    </citation>
    <scope>NUCLEOTIDE SEQUENCE</scope>
    <source>
        <strain evidence="1">Duke_28FF_219</strain>
    </source>
</reference>
<sequence length="30" mass="3626">MRLKMLLIRVTKGKPPLLLLFFRKMEVKKP</sequence>
<name>A0AAU8B765_9CAUD</name>
<proteinExistence type="predicted"/>
<accession>A0AAU8B765</accession>
<protein>
    <submittedName>
        <fullName evidence="1">Uncharacterized protein</fullName>
    </submittedName>
</protein>
<dbReference type="EMBL" id="PP511788">
    <property type="protein sequence ID" value="XCD07371.1"/>
    <property type="molecule type" value="Genomic_DNA"/>
</dbReference>
<evidence type="ECO:0000313" key="1">
    <source>
        <dbReference type="EMBL" id="XCD07371.1"/>
    </source>
</evidence>
<organism evidence="1">
    <name type="scientific">Dulem virus 34</name>
    <dbReference type="NCBI Taxonomy" id="3145752"/>
    <lineage>
        <taxon>Viruses</taxon>
        <taxon>Duplodnaviria</taxon>
        <taxon>Heunggongvirae</taxon>
        <taxon>Uroviricota</taxon>
        <taxon>Caudoviricetes</taxon>
    </lineage>
</organism>